<name>A0ABR4PIY0_9HELO</name>
<dbReference type="Pfam" id="PF20150">
    <property type="entry name" value="2EXR"/>
    <property type="match status" value="1"/>
</dbReference>
<reference evidence="3 4" key="1">
    <citation type="submission" date="2024-06" db="EMBL/GenBank/DDBJ databases">
        <title>Complete genome of Phlyctema vagabunda strain 19-DSS-EL-015.</title>
        <authorList>
            <person name="Fiorenzani C."/>
        </authorList>
    </citation>
    <scope>NUCLEOTIDE SEQUENCE [LARGE SCALE GENOMIC DNA]</scope>
    <source>
        <strain evidence="3 4">19-DSS-EL-015</strain>
    </source>
</reference>
<gene>
    <name evidence="3" type="ORF">PVAG01_05051</name>
</gene>
<proteinExistence type="predicted"/>
<organism evidence="3 4">
    <name type="scientific">Phlyctema vagabunda</name>
    <dbReference type="NCBI Taxonomy" id="108571"/>
    <lineage>
        <taxon>Eukaryota</taxon>
        <taxon>Fungi</taxon>
        <taxon>Dikarya</taxon>
        <taxon>Ascomycota</taxon>
        <taxon>Pezizomycotina</taxon>
        <taxon>Leotiomycetes</taxon>
        <taxon>Helotiales</taxon>
        <taxon>Dermateaceae</taxon>
        <taxon>Phlyctema</taxon>
    </lineage>
</organism>
<keyword evidence="4" id="KW-1185">Reference proteome</keyword>
<dbReference type="InterPro" id="IPR045518">
    <property type="entry name" value="2EXR"/>
</dbReference>
<dbReference type="PANTHER" id="PTHR35910:SF6">
    <property type="entry name" value="2EXR DOMAIN-CONTAINING PROTEIN"/>
    <property type="match status" value="1"/>
</dbReference>
<feature type="compositionally biased region" description="Acidic residues" evidence="1">
    <location>
        <begin position="1"/>
        <end position="23"/>
    </location>
</feature>
<dbReference type="Proteomes" id="UP001629113">
    <property type="component" value="Unassembled WGS sequence"/>
</dbReference>
<dbReference type="PANTHER" id="PTHR35910">
    <property type="entry name" value="2EXR DOMAIN-CONTAINING PROTEIN"/>
    <property type="match status" value="1"/>
</dbReference>
<feature type="domain" description="2EXR" evidence="2">
    <location>
        <begin position="48"/>
        <end position="129"/>
    </location>
</feature>
<evidence type="ECO:0000256" key="1">
    <source>
        <dbReference type="SAM" id="MobiDB-lite"/>
    </source>
</evidence>
<accession>A0ABR4PIY0</accession>
<comment type="caution">
    <text evidence="3">The sequence shown here is derived from an EMBL/GenBank/DDBJ whole genome shotgun (WGS) entry which is preliminary data.</text>
</comment>
<evidence type="ECO:0000313" key="3">
    <source>
        <dbReference type="EMBL" id="KAL3423304.1"/>
    </source>
</evidence>
<sequence length="246" mass="27791">MKIAEIDSDEDSSDEAADSEADVESGPSSSFSSALMKTSRSSAGCTTFHPFSELPVEVRRMIWELARPEGRYIGFGFRSNSTAYSPARVPTLLHVCAESRNLALTWYELSFPRRLNGPPQTYFDPSRDGILYKEAAPIGYEAASFYPPGLSEVQRVVFEYHHKYNWVWLKIITMRLKALNHVIFVHGGNLMSKSEISLSDLEVDPESLSASDLLRVTPTPFFWAVYEILQMKHIIIKNARMRSTQA</sequence>
<dbReference type="EMBL" id="JBFCZG010000004">
    <property type="protein sequence ID" value="KAL3423304.1"/>
    <property type="molecule type" value="Genomic_DNA"/>
</dbReference>
<evidence type="ECO:0000313" key="4">
    <source>
        <dbReference type="Proteomes" id="UP001629113"/>
    </source>
</evidence>
<evidence type="ECO:0000259" key="2">
    <source>
        <dbReference type="Pfam" id="PF20150"/>
    </source>
</evidence>
<feature type="region of interest" description="Disordered" evidence="1">
    <location>
        <begin position="1"/>
        <end position="34"/>
    </location>
</feature>
<protein>
    <recommendedName>
        <fullName evidence="2">2EXR domain-containing protein</fullName>
    </recommendedName>
</protein>